<dbReference type="OrthoDB" id="3213536at2"/>
<evidence type="ECO:0000313" key="1">
    <source>
        <dbReference type="EMBL" id="RZQ60661.1"/>
    </source>
</evidence>
<protein>
    <submittedName>
        <fullName evidence="1">VOC family protein</fullName>
    </submittedName>
</protein>
<sequence length="120" mass="12997">MVSEGIEALFLETHNWGKAARFFQALGYELEFETDHQSGQLRSKIGPPVFIAEIPEDRAPGLQPVLKIPDAAAAEQKLKALGVDGPFEPTHFGTAMTTLRDPDGRVWGLQAPLNDPTSGA</sequence>
<name>A0A4Q7J015_9PSEU</name>
<dbReference type="AlphaFoldDB" id="A0A4Q7J015"/>
<evidence type="ECO:0000313" key="2">
    <source>
        <dbReference type="Proteomes" id="UP000292003"/>
    </source>
</evidence>
<comment type="caution">
    <text evidence="1">The sequence shown here is derived from an EMBL/GenBank/DDBJ whole genome shotgun (WGS) entry which is preliminary data.</text>
</comment>
<gene>
    <name evidence="1" type="ORF">EWH70_28800</name>
</gene>
<dbReference type="Gene3D" id="3.10.180.10">
    <property type="entry name" value="2,3-Dihydroxybiphenyl 1,2-Dioxygenase, domain 1"/>
    <property type="match status" value="1"/>
</dbReference>
<dbReference type="EMBL" id="SFCC01000016">
    <property type="protein sequence ID" value="RZQ60661.1"/>
    <property type="molecule type" value="Genomic_DNA"/>
</dbReference>
<dbReference type="Proteomes" id="UP000292003">
    <property type="component" value="Unassembled WGS sequence"/>
</dbReference>
<accession>A0A4Q7J015</accession>
<dbReference type="InterPro" id="IPR029068">
    <property type="entry name" value="Glyas_Bleomycin-R_OHBP_Dase"/>
</dbReference>
<organism evidence="1 2">
    <name type="scientific">Amycolatopsis suaedae</name>
    <dbReference type="NCBI Taxonomy" id="2510978"/>
    <lineage>
        <taxon>Bacteria</taxon>
        <taxon>Bacillati</taxon>
        <taxon>Actinomycetota</taxon>
        <taxon>Actinomycetes</taxon>
        <taxon>Pseudonocardiales</taxon>
        <taxon>Pseudonocardiaceae</taxon>
        <taxon>Amycolatopsis</taxon>
    </lineage>
</organism>
<dbReference type="SUPFAM" id="SSF54593">
    <property type="entry name" value="Glyoxalase/Bleomycin resistance protein/Dihydroxybiphenyl dioxygenase"/>
    <property type="match status" value="1"/>
</dbReference>
<reference evidence="1 2" key="1">
    <citation type="submission" date="2019-02" db="EMBL/GenBank/DDBJ databases">
        <title>Draft genome sequence of Amycolatopsis sp. 8-3EHSu isolated from roots of Suaeda maritima.</title>
        <authorList>
            <person name="Duangmal K."/>
            <person name="Chantavorakit T."/>
        </authorList>
    </citation>
    <scope>NUCLEOTIDE SEQUENCE [LARGE SCALE GENOMIC DNA]</scope>
    <source>
        <strain evidence="1 2">8-3EHSu</strain>
    </source>
</reference>
<keyword evidence="2" id="KW-1185">Reference proteome</keyword>
<dbReference type="RefSeq" id="WP_130478666.1">
    <property type="nucleotide sequence ID" value="NZ_SFCC01000016.1"/>
</dbReference>
<proteinExistence type="predicted"/>